<comment type="caution">
    <text evidence="1">The sequence shown here is derived from an EMBL/GenBank/DDBJ whole genome shotgun (WGS) entry which is preliminary data.</text>
</comment>
<keyword evidence="2" id="KW-1185">Reference proteome</keyword>
<gene>
    <name evidence="1" type="ORF">KSF_019220</name>
</gene>
<sequence length="373" mass="41279">MNNNLWFLPQRLNAPRSRRVLFHAINHVGLGHINRAIAVAQWLQATMPDLQVLFLIEGGEDFIDPTGYPWILIPGQASENEHIEQIARKTIEVFQPDVMIHETLLRPPLHRAAQDAGIKQIVMGSLGEALRDQFRHHLPLLNEVHQLIVLQQQAEVLPADQDLIAHYRGPTLYAGPLVRYKKLPDNGMLQEKLGLSTEQKILLVTFGGGGWDIARGLLNIILGAREQILSKHPQTRLIAIPGPHFSGDLPTVDDFVCYVSRFEPLLNDYIDIASAVVMMAGYSTVNEIAGSGVPAVCIPALDAEDQVGAGGMGEYAQTFPNITISTADPHVLTQHILNALERKHDFSAVQSFWQSAEAASHKIVNTILQVIFD</sequence>
<dbReference type="RefSeq" id="WP_220202744.1">
    <property type="nucleotide sequence ID" value="NZ_BNJK01000001.1"/>
</dbReference>
<dbReference type="EMBL" id="BNJK01000001">
    <property type="protein sequence ID" value="GHO91874.1"/>
    <property type="molecule type" value="Genomic_DNA"/>
</dbReference>
<dbReference type="PANTHER" id="PTHR21015">
    <property type="entry name" value="UDP-N-ACETYLGLUCOSAMINE--N-ACETYLMURAMYL-(PENTAPEPTIDE) PYROPHOSPHORYL-UNDECAPRENOL N-ACETYLGLUCOSAMINE TRANSFERASE 1"/>
    <property type="match status" value="1"/>
</dbReference>
<accession>A0A8J3IAF7</accession>
<dbReference type="Proteomes" id="UP000597444">
    <property type="component" value="Unassembled WGS sequence"/>
</dbReference>
<name>A0A8J3IAF7_9CHLR</name>
<reference evidence="1" key="1">
    <citation type="submission" date="2020-10" db="EMBL/GenBank/DDBJ databases">
        <title>Taxonomic study of unclassified bacteria belonging to the class Ktedonobacteria.</title>
        <authorList>
            <person name="Yabe S."/>
            <person name="Wang C.M."/>
            <person name="Zheng Y."/>
            <person name="Sakai Y."/>
            <person name="Cavaletti L."/>
            <person name="Monciardini P."/>
            <person name="Donadio S."/>
        </authorList>
    </citation>
    <scope>NUCLEOTIDE SEQUENCE</scope>
    <source>
        <strain evidence="1">ID150040</strain>
    </source>
</reference>
<organism evidence="1 2">
    <name type="scientific">Reticulibacter mediterranei</name>
    <dbReference type="NCBI Taxonomy" id="2778369"/>
    <lineage>
        <taxon>Bacteria</taxon>
        <taxon>Bacillati</taxon>
        <taxon>Chloroflexota</taxon>
        <taxon>Ktedonobacteria</taxon>
        <taxon>Ktedonobacterales</taxon>
        <taxon>Reticulibacteraceae</taxon>
        <taxon>Reticulibacter</taxon>
    </lineage>
</organism>
<dbReference type="Gene3D" id="3.40.50.2000">
    <property type="entry name" value="Glycogen Phosphorylase B"/>
    <property type="match status" value="1"/>
</dbReference>
<protein>
    <recommendedName>
        <fullName evidence="3">Glycosyl transferase family 28 C-terminal domain-containing protein</fullName>
    </recommendedName>
</protein>
<dbReference type="PANTHER" id="PTHR21015:SF28">
    <property type="entry name" value="SLL1722 PROTEIN"/>
    <property type="match status" value="1"/>
</dbReference>
<evidence type="ECO:0000313" key="2">
    <source>
        <dbReference type="Proteomes" id="UP000597444"/>
    </source>
</evidence>
<proteinExistence type="predicted"/>
<dbReference type="SUPFAM" id="SSF53756">
    <property type="entry name" value="UDP-Glycosyltransferase/glycogen phosphorylase"/>
    <property type="match status" value="1"/>
</dbReference>
<evidence type="ECO:0008006" key="3">
    <source>
        <dbReference type="Google" id="ProtNLM"/>
    </source>
</evidence>
<evidence type="ECO:0000313" key="1">
    <source>
        <dbReference type="EMBL" id="GHO91874.1"/>
    </source>
</evidence>
<dbReference type="AlphaFoldDB" id="A0A8J3IAF7"/>
<dbReference type="GO" id="GO:0016757">
    <property type="term" value="F:glycosyltransferase activity"/>
    <property type="evidence" value="ECO:0007669"/>
    <property type="project" value="TreeGrafter"/>
</dbReference>